<sequence>MKVGFRKIEILSVKAPVYKVKTIFLLPNQYVLIEFYTGIQNTQKKTEFDITNQFNPLYYE</sequence>
<accession>D7VJU9</accession>
<name>D7VJU9_SPHSI</name>
<proteinExistence type="predicted"/>
<evidence type="ECO:0000313" key="1">
    <source>
        <dbReference type="EMBL" id="EFK58551.1"/>
    </source>
</evidence>
<evidence type="ECO:0000313" key="2">
    <source>
        <dbReference type="Proteomes" id="UP000006258"/>
    </source>
</evidence>
<protein>
    <submittedName>
        <fullName evidence="1">Uncharacterized protein</fullName>
    </submittedName>
</protein>
<dbReference type="AlphaFoldDB" id="D7VJU9"/>
<dbReference type="Proteomes" id="UP000006258">
    <property type="component" value="Unassembled WGS sequence"/>
</dbReference>
<organism evidence="1 2">
    <name type="scientific">Sphingobacterium spiritivorum ATCC 33861</name>
    <dbReference type="NCBI Taxonomy" id="525373"/>
    <lineage>
        <taxon>Bacteria</taxon>
        <taxon>Pseudomonadati</taxon>
        <taxon>Bacteroidota</taxon>
        <taxon>Sphingobacteriia</taxon>
        <taxon>Sphingobacteriales</taxon>
        <taxon>Sphingobacteriaceae</taxon>
        <taxon>Sphingobacterium</taxon>
    </lineage>
</organism>
<keyword evidence="2" id="KW-1185">Reference proteome</keyword>
<gene>
    <name evidence="1" type="ORF">HMPREF0766_11268</name>
</gene>
<comment type="caution">
    <text evidence="1">The sequence shown here is derived from an EMBL/GenBank/DDBJ whole genome shotgun (WGS) entry which is preliminary data.</text>
</comment>
<reference evidence="1" key="1">
    <citation type="submission" date="2010-07" db="EMBL/GenBank/DDBJ databases">
        <authorList>
            <person name="Muzny D."/>
            <person name="Qin X."/>
            <person name="Buhay C."/>
            <person name="Dugan-Rocha S."/>
            <person name="Ding Y."/>
            <person name="Chen G."/>
            <person name="Hawes A."/>
            <person name="Holder M."/>
            <person name="Jhangiani S."/>
            <person name="Johnson A."/>
            <person name="Khan Z."/>
            <person name="Li Z."/>
            <person name="Liu W."/>
            <person name="Liu X."/>
            <person name="Perez L."/>
            <person name="Shen H."/>
            <person name="Wang Q."/>
            <person name="Watt J."/>
            <person name="Xi L."/>
            <person name="Xin Y."/>
            <person name="Zhou J."/>
            <person name="Deng J."/>
            <person name="Jiang H."/>
            <person name="Liu Y."/>
            <person name="Qu J."/>
            <person name="Song X.-Z."/>
            <person name="Zhang L."/>
            <person name="Villasana D."/>
            <person name="Johnson A."/>
            <person name="Liu J."/>
            <person name="Liyanage D."/>
            <person name="Lorensuhewa L."/>
            <person name="Robinson T."/>
            <person name="Song A."/>
            <person name="Song B.-B."/>
            <person name="Dinh H."/>
            <person name="Thornton R."/>
            <person name="Coyle M."/>
            <person name="Francisco L."/>
            <person name="Jackson L."/>
            <person name="Javaid M."/>
            <person name="Korchina V."/>
            <person name="Kovar C."/>
            <person name="Mata R."/>
            <person name="Mathew T."/>
            <person name="Ngo R."/>
            <person name="Nguyen L."/>
            <person name="Nguyen N."/>
            <person name="Okwuonu G."/>
            <person name="Ongeri F."/>
            <person name="Pham C."/>
            <person name="Simmons D."/>
            <person name="Wilczek-Boney K."/>
            <person name="Hale W."/>
            <person name="Jakkamsetti A."/>
            <person name="Pham P."/>
            <person name="Ruth R."/>
            <person name="San Lucas F."/>
            <person name="Warren J."/>
            <person name="Zhang J."/>
            <person name="Zhao Z."/>
            <person name="Zhou C."/>
            <person name="Zhu D."/>
            <person name="Lee S."/>
            <person name="Bess C."/>
            <person name="Blankenburg K."/>
            <person name="Forbes L."/>
            <person name="Fu Q."/>
            <person name="Gubbala S."/>
            <person name="Hirani K."/>
            <person name="Jayaseelan J.C."/>
            <person name="Lara F."/>
            <person name="Munidasa M."/>
            <person name="Palculict T."/>
            <person name="Patil S."/>
            <person name="Pu L.-L."/>
            <person name="Saada N."/>
            <person name="Tang L."/>
            <person name="Weissenberger G."/>
            <person name="Zhu Y."/>
            <person name="Hemphill L."/>
            <person name="Shang Y."/>
            <person name="Youmans B."/>
            <person name="Ayvaz T."/>
            <person name="Ross M."/>
            <person name="Santibanez J."/>
            <person name="Aqrawi P."/>
            <person name="Gross S."/>
            <person name="Joshi V."/>
            <person name="Fowler G."/>
            <person name="Nazareth L."/>
            <person name="Reid J."/>
            <person name="Worley K."/>
            <person name="Petrosino J."/>
            <person name="Highlander S."/>
            <person name="Gibbs R."/>
        </authorList>
    </citation>
    <scope>NUCLEOTIDE SEQUENCE [LARGE SCALE GENOMIC DNA]</scope>
    <source>
        <strain evidence="1">ATCC 33861</strain>
    </source>
</reference>
<dbReference type="STRING" id="525373.HMPREF0766_11268"/>
<dbReference type="EMBL" id="ACHA02000005">
    <property type="protein sequence ID" value="EFK58551.1"/>
    <property type="molecule type" value="Genomic_DNA"/>
</dbReference>
<dbReference type="HOGENOM" id="CLU_2939441_0_0_10"/>